<proteinExistence type="predicted"/>
<name>A0A1B1ADR1_9PROT</name>
<dbReference type="SUPFAM" id="SSF52833">
    <property type="entry name" value="Thioredoxin-like"/>
    <property type="match status" value="1"/>
</dbReference>
<dbReference type="PANTHER" id="PTHR36057">
    <property type="match status" value="1"/>
</dbReference>
<protein>
    <recommendedName>
        <fullName evidence="4">DUF1223 domain-containing protein</fullName>
    </recommendedName>
</protein>
<dbReference type="AlphaFoldDB" id="A0A1B1ADR1"/>
<dbReference type="InParanoid" id="A0A1B1ADR1"/>
<evidence type="ECO:0000256" key="1">
    <source>
        <dbReference type="SAM" id="SignalP"/>
    </source>
</evidence>
<organism evidence="2 3">
    <name type="scientific">Candidatus Viadribacter manganicus</name>
    <dbReference type="NCBI Taxonomy" id="1759059"/>
    <lineage>
        <taxon>Bacteria</taxon>
        <taxon>Pseudomonadati</taxon>
        <taxon>Pseudomonadota</taxon>
        <taxon>Alphaproteobacteria</taxon>
        <taxon>Hyphomonadales</taxon>
        <taxon>Hyphomonadaceae</taxon>
        <taxon>Candidatus Viadribacter</taxon>
    </lineage>
</organism>
<keyword evidence="1" id="KW-0732">Signal</keyword>
<sequence length="248" mass="27490">MVVRMIVRFLIALAVAAAVNATPALAQTQGRRAETVVELYTSQGCTQCPRANRLLGMFSREDNVLALTFPVGIWDYLGWHDTFAQPEFAERQRSYSQTLRVRGRFTPQLVVNGARTISASDWDEARAIYEDQQRAGWPASAPDLSLTLLRNGRARATVGAGPAGVSADVWMLAYDPGPLTVVITGGVNRNRSVPHYNLVKWIERVGTWNGASVWHERPRCQPECAVIVQEPNGGRILAASYTHRPTRY</sequence>
<keyword evidence="3" id="KW-1185">Reference proteome</keyword>
<dbReference type="KEGG" id="cbot:ATE48_01540"/>
<accession>A0A1B1ADR1</accession>
<dbReference type="STRING" id="1759059.ATE48_01540"/>
<gene>
    <name evidence="2" type="ORF">ATE48_01540</name>
</gene>
<dbReference type="PANTHER" id="PTHR36057:SF1">
    <property type="entry name" value="LIPOPROTEIN LIPID ATTACHMENT SITE-LIKE PROTEIN, PUTATIVE (DUF1223)-RELATED"/>
    <property type="match status" value="1"/>
</dbReference>
<dbReference type="InterPro" id="IPR036249">
    <property type="entry name" value="Thioredoxin-like_sf"/>
</dbReference>
<dbReference type="Proteomes" id="UP000092498">
    <property type="component" value="Chromosome"/>
</dbReference>
<reference evidence="2 3" key="1">
    <citation type="submission" date="2015-11" db="EMBL/GenBank/DDBJ databases">
        <title>Whole-Genome Sequence of Candidatus Oderbacter manganicum from the National Park Lower Oder Valley, Germany.</title>
        <authorList>
            <person name="Braun B."/>
            <person name="Liere K."/>
            <person name="Szewzyk U."/>
        </authorList>
    </citation>
    <scope>NUCLEOTIDE SEQUENCE [LARGE SCALE GENOMIC DNA]</scope>
    <source>
        <strain evidence="2 3">OTSz_A_272</strain>
    </source>
</reference>
<evidence type="ECO:0008006" key="4">
    <source>
        <dbReference type="Google" id="ProtNLM"/>
    </source>
</evidence>
<feature type="chain" id="PRO_5008518627" description="DUF1223 domain-containing protein" evidence="1">
    <location>
        <begin position="27"/>
        <end position="248"/>
    </location>
</feature>
<feature type="signal peptide" evidence="1">
    <location>
        <begin position="1"/>
        <end position="26"/>
    </location>
</feature>
<evidence type="ECO:0000313" key="2">
    <source>
        <dbReference type="EMBL" id="ANP44695.1"/>
    </source>
</evidence>
<dbReference type="RefSeq" id="WP_066767159.1">
    <property type="nucleotide sequence ID" value="NZ_CP013244.1"/>
</dbReference>
<evidence type="ECO:0000313" key="3">
    <source>
        <dbReference type="Proteomes" id="UP000092498"/>
    </source>
</evidence>
<dbReference type="InterPro" id="IPR010634">
    <property type="entry name" value="DUF1223"/>
</dbReference>
<dbReference type="Pfam" id="PF06764">
    <property type="entry name" value="DUF1223"/>
    <property type="match status" value="1"/>
</dbReference>
<dbReference type="EMBL" id="CP013244">
    <property type="protein sequence ID" value="ANP44695.1"/>
    <property type="molecule type" value="Genomic_DNA"/>
</dbReference>
<dbReference type="OrthoDB" id="9808254at2"/>